<name>A0A502FIF6_9PROT</name>
<dbReference type="GO" id="GO:0005886">
    <property type="term" value="C:plasma membrane"/>
    <property type="evidence" value="ECO:0007669"/>
    <property type="project" value="UniProtKB-SubCell"/>
</dbReference>
<feature type="transmembrane region" description="Helical" evidence="6">
    <location>
        <begin position="231"/>
        <end position="254"/>
    </location>
</feature>
<dbReference type="AlphaFoldDB" id="A0A502FIF6"/>
<feature type="transmembrane region" description="Helical" evidence="6">
    <location>
        <begin position="69"/>
        <end position="89"/>
    </location>
</feature>
<dbReference type="Pfam" id="PF07690">
    <property type="entry name" value="MFS_1"/>
    <property type="match status" value="1"/>
</dbReference>
<comment type="subcellular location">
    <subcellularLocation>
        <location evidence="1">Cell membrane</location>
        <topology evidence="1">Multi-pass membrane protein</topology>
    </subcellularLocation>
</comment>
<feature type="transmembrane region" description="Helical" evidence="6">
    <location>
        <begin position="40"/>
        <end position="62"/>
    </location>
</feature>
<evidence type="ECO:0000313" key="9">
    <source>
        <dbReference type="Proteomes" id="UP000317078"/>
    </source>
</evidence>
<keyword evidence="5 6" id="KW-0472">Membrane</keyword>
<comment type="caution">
    <text evidence="8">The sequence shown here is derived from an EMBL/GenBank/DDBJ whole genome shotgun (WGS) entry which is preliminary data.</text>
</comment>
<dbReference type="Proteomes" id="UP000317078">
    <property type="component" value="Unassembled WGS sequence"/>
</dbReference>
<evidence type="ECO:0000256" key="1">
    <source>
        <dbReference type="ARBA" id="ARBA00004651"/>
    </source>
</evidence>
<evidence type="ECO:0000256" key="6">
    <source>
        <dbReference type="SAM" id="Phobius"/>
    </source>
</evidence>
<feature type="transmembrane region" description="Helical" evidence="6">
    <location>
        <begin position="160"/>
        <end position="181"/>
    </location>
</feature>
<feature type="transmembrane region" description="Helical" evidence="6">
    <location>
        <begin position="294"/>
        <end position="312"/>
    </location>
</feature>
<keyword evidence="3 6" id="KW-0812">Transmembrane</keyword>
<keyword evidence="2" id="KW-1003">Cell membrane</keyword>
<evidence type="ECO:0000313" key="8">
    <source>
        <dbReference type="EMBL" id="TPG48923.1"/>
    </source>
</evidence>
<proteinExistence type="predicted"/>
<organism evidence="8 9">
    <name type="scientific">Muricoccus nepalensis</name>
    <dbReference type="NCBI Taxonomy" id="1854500"/>
    <lineage>
        <taxon>Bacteria</taxon>
        <taxon>Pseudomonadati</taxon>
        <taxon>Pseudomonadota</taxon>
        <taxon>Alphaproteobacteria</taxon>
        <taxon>Acetobacterales</taxon>
        <taxon>Roseomonadaceae</taxon>
        <taxon>Muricoccus</taxon>
    </lineage>
</organism>
<dbReference type="EMBL" id="RCZP01000031">
    <property type="protein sequence ID" value="TPG48923.1"/>
    <property type="molecule type" value="Genomic_DNA"/>
</dbReference>
<dbReference type="PANTHER" id="PTHR43124">
    <property type="entry name" value="PURINE EFFLUX PUMP PBUE"/>
    <property type="match status" value="1"/>
</dbReference>
<feature type="transmembrane region" description="Helical" evidence="6">
    <location>
        <begin position="358"/>
        <end position="380"/>
    </location>
</feature>
<keyword evidence="9" id="KW-1185">Reference proteome</keyword>
<dbReference type="InterPro" id="IPR050189">
    <property type="entry name" value="MFS_Efflux_Transporters"/>
</dbReference>
<dbReference type="InterPro" id="IPR011701">
    <property type="entry name" value="MFS"/>
</dbReference>
<dbReference type="SUPFAM" id="SSF103473">
    <property type="entry name" value="MFS general substrate transporter"/>
    <property type="match status" value="1"/>
</dbReference>
<dbReference type="RefSeq" id="WP_140885940.1">
    <property type="nucleotide sequence ID" value="NZ_RCZP01000031.1"/>
</dbReference>
<dbReference type="GO" id="GO:0022857">
    <property type="term" value="F:transmembrane transporter activity"/>
    <property type="evidence" value="ECO:0007669"/>
    <property type="project" value="InterPro"/>
</dbReference>
<evidence type="ECO:0000256" key="4">
    <source>
        <dbReference type="ARBA" id="ARBA00022989"/>
    </source>
</evidence>
<evidence type="ECO:0000256" key="2">
    <source>
        <dbReference type="ARBA" id="ARBA00022475"/>
    </source>
</evidence>
<protein>
    <submittedName>
        <fullName evidence="8">MFS transporter</fullName>
    </submittedName>
</protein>
<feature type="transmembrane region" description="Helical" evidence="6">
    <location>
        <begin position="95"/>
        <end position="116"/>
    </location>
</feature>
<gene>
    <name evidence="8" type="ORF">EAH89_22305</name>
</gene>
<feature type="transmembrane region" description="Helical" evidence="6">
    <location>
        <begin position="202"/>
        <end position="225"/>
    </location>
</feature>
<evidence type="ECO:0000256" key="3">
    <source>
        <dbReference type="ARBA" id="ARBA00022692"/>
    </source>
</evidence>
<dbReference type="PANTHER" id="PTHR43124:SF10">
    <property type="entry name" value="PURINE EFFLUX PUMP PBUE"/>
    <property type="match status" value="1"/>
</dbReference>
<reference evidence="8 9" key="1">
    <citation type="journal article" date="2019" name="Environ. Microbiol.">
        <title>Species interactions and distinct microbial communities in high Arctic permafrost affected cryosols are associated with the CH4 and CO2 gas fluxes.</title>
        <authorList>
            <person name="Altshuler I."/>
            <person name="Hamel J."/>
            <person name="Turney S."/>
            <person name="Magnuson E."/>
            <person name="Levesque R."/>
            <person name="Greer C."/>
            <person name="Whyte L.G."/>
        </authorList>
    </citation>
    <scope>NUCLEOTIDE SEQUENCE [LARGE SCALE GENOMIC DNA]</scope>
    <source>
        <strain evidence="8 9">S9.3B</strain>
    </source>
</reference>
<keyword evidence="4 6" id="KW-1133">Transmembrane helix</keyword>
<dbReference type="Gene3D" id="1.20.1250.20">
    <property type="entry name" value="MFS general substrate transporter like domains"/>
    <property type="match status" value="1"/>
</dbReference>
<evidence type="ECO:0000259" key="7">
    <source>
        <dbReference type="PROSITE" id="PS50850"/>
    </source>
</evidence>
<dbReference type="InterPro" id="IPR036259">
    <property type="entry name" value="MFS_trans_sf"/>
</dbReference>
<accession>A0A502FIF6</accession>
<feature type="transmembrane region" description="Helical" evidence="6">
    <location>
        <begin position="266"/>
        <end position="288"/>
    </location>
</feature>
<feature type="transmembrane region" description="Helical" evidence="6">
    <location>
        <begin position="128"/>
        <end position="154"/>
    </location>
</feature>
<feature type="transmembrane region" description="Helical" evidence="6">
    <location>
        <begin position="319"/>
        <end position="338"/>
    </location>
</feature>
<evidence type="ECO:0000256" key="5">
    <source>
        <dbReference type="ARBA" id="ARBA00023136"/>
    </source>
</evidence>
<sequence length="400" mass="39133">MPPAIYALLVVNFAVGTQGFVFGGLLSEMAADLGIPVGTAGLAITASAVTFAIGSPVFAVLLARLERRAILIVGLAILLLGNLACMAAPGFGALIGLRLVTGTGAALVGAVGGATAAQLVSPEKRGRVLALVLGGLTLAFMLGLPLGSAVGGAYGWRACFALSAAIAALALLALLAVMPRVPPIPGPRPSPGALLRIPPVRAAFATNFLAFVGSFCVVAFTGPLVNQVTGLAGAAVGPFQACIGVGSLLGLAAGGRTADSPKGRTALLAALVLLLLCQLSYASLLAGWGGARSAWLLALTIVLSAGALFAVVPILQARLAALAGAATPLALALNGSLVSLGQGAGAAIGGFTRNHLGFASAGLVGATIVLAAALLAARVLPRLGAGVTPREAAEPARPGP</sequence>
<dbReference type="PROSITE" id="PS50850">
    <property type="entry name" value="MFS"/>
    <property type="match status" value="1"/>
</dbReference>
<dbReference type="OrthoDB" id="9788453at2"/>
<dbReference type="InterPro" id="IPR020846">
    <property type="entry name" value="MFS_dom"/>
</dbReference>
<feature type="domain" description="Major facilitator superfamily (MFS) profile" evidence="7">
    <location>
        <begin position="4"/>
        <end position="384"/>
    </location>
</feature>